<dbReference type="EMBL" id="BK016090">
    <property type="protein sequence ID" value="DAF94326.1"/>
    <property type="molecule type" value="Genomic_DNA"/>
</dbReference>
<evidence type="ECO:0000313" key="2">
    <source>
        <dbReference type="EMBL" id="DAF94326.1"/>
    </source>
</evidence>
<reference evidence="2" key="1">
    <citation type="journal article" date="2021" name="Proc. Natl. Acad. Sci. U.S.A.">
        <title>A Catalog of Tens of Thousands of Viruses from Human Metagenomes Reveals Hidden Associations with Chronic Diseases.</title>
        <authorList>
            <person name="Tisza M.J."/>
            <person name="Buck C.B."/>
        </authorList>
    </citation>
    <scope>NUCLEOTIDE SEQUENCE</scope>
    <source>
        <strain evidence="2">Ctu2j3</strain>
    </source>
</reference>
<proteinExistence type="predicted"/>
<organism evidence="2">
    <name type="scientific">Myoviridae sp. ctu2j3</name>
    <dbReference type="NCBI Taxonomy" id="2825197"/>
    <lineage>
        <taxon>Viruses</taxon>
        <taxon>Duplodnaviria</taxon>
        <taxon>Heunggongvirae</taxon>
        <taxon>Uroviricota</taxon>
        <taxon>Caudoviricetes</taxon>
    </lineage>
</organism>
<protein>
    <submittedName>
        <fullName evidence="2">Uncharacterized protein</fullName>
    </submittedName>
</protein>
<sequence>MVTKRAKNGAQSTTCMGTISPFIKKMDHTIYYHERRSLEVGSVERSDTHSTGDQHSAGDARGMGCRYAPSRHAARVIDSRPIRM</sequence>
<accession>A0A8S5UIY3</accession>
<name>A0A8S5UIY3_9CAUD</name>
<feature type="region of interest" description="Disordered" evidence="1">
    <location>
        <begin position="41"/>
        <end position="65"/>
    </location>
</feature>
<evidence type="ECO:0000256" key="1">
    <source>
        <dbReference type="SAM" id="MobiDB-lite"/>
    </source>
</evidence>
<feature type="compositionally biased region" description="Basic and acidic residues" evidence="1">
    <location>
        <begin position="41"/>
        <end position="58"/>
    </location>
</feature>
<dbReference type="EMBL" id="BK016090">
    <property type="protein sequence ID" value="DAF94085.1"/>
    <property type="molecule type" value="Genomic_DNA"/>
</dbReference>